<accession>A0ABT7LP25</accession>
<keyword evidence="4" id="KW-1185">Reference proteome</keyword>
<dbReference type="InterPro" id="IPR026866">
    <property type="entry name" value="CR006_AAA"/>
</dbReference>
<keyword evidence="1" id="KW-0175">Coiled coil</keyword>
<proteinExistence type="predicted"/>
<dbReference type="Pfam" id="PF13166">
    <property type="entry name" value="AAA_13"/>
    <property type="match status" value="1"/>
</dbReference>
<evidence type="ECO:0000259" key="2">
    <source>
        <dbReference type="Pfam" id="PF13166"/>
    </source>
</evidence>
<dbReference type="CDD" id="cd00267">
    <property type="entry name" value="ABC_ATPase"/>
    <property type="match status" value="1"/>
</dbReference>
<gene>
    <name evidence="3" type="ORF">QRD43_21920</name>
</gene>
<feature type="domain" description="Protein CR006 P-loop" evidence="2">
    <location>
        <begin position="368"/>
        <end position="717"/>
    </location>
</feature>
<evidence type="ECO:0000313" key="3">
    <source>
        <dbReference type="EMBL" id="MDL5034578.1"/>
    </source>
</evidence>
<evidence type="ECO:0000256" key="1">
    <source>
        <dbReference type="SAM" id="Coils"/>
    </source>
</evidence>
<evidence type="ECO:0000313" key="4">
    <source>
        <dbReference type="Proteomes" id="UP001238603"/>
    </source>
</evidence>
<dbReference type="PANTHER" id="PTHR32182:SF0">
    <property type="entry name" value="DNA REPLICATION AND REPAIR PROTEIN RECF"/>
    <property type="match status" value="1"/>
</dbReference>
<reference evidence="3 4" key="1">
    <citation type="submission" date="2023-06" db="EMBL/GenBank/DDBJ databases">
        <title>Pelomonas sp. APW6 16S ribosomal RNA gene genome sequencing and assembly.</title>
        <authorList>
            <person name="Woo H."/>
        </authorList>
    </citation>
    <scope>NUCLEOTIDE SEQUENCE [LARGE SCALE GENOMIC DNA]</scope>
    <source>
        <strain evidence="3 4">APW6</strain>
    </source>
</reference>
<dbReference type="Proteomes" id="UP001238603">
    <property type="component" value="Unassembled WGS sequence"/>
</dbReference>
<comment type="caution">
    <text evidence="3">The sequence shown here is derived from an EMBL/GenBank/DDBJ whole genome shotgun (WGS) entry which is preliminary data.</text>
</comment>
<dbReference type="SUPFAM" id="SSF52540">
    <property type="entry name" value="P-loop containing nucleoside triphosphate hydrolases"/>
    <property type="match status" value="1"/>
</dbReference>
<dbReference type="EMBL" id="JASVDS010000010">
    <property type="protein sequence ID" value="MDL5034578.1"/>
    <property type="molecule type" value="Genomic_DNA"/>
</dbReference>
<feature type="coiled-coil region" evidence="1">
    <location>
        <begin position="842"/>
        <end position="869"/>
    </location>
</feature>
<dbReference type="PANTHER" id="PTHR32182">
    <property type="entry name" value="DNA REPLICATION AND REPAIR PROTEIN RECF"/>
    <property type="match status" value="1"/>
</dbReference>
<organism evidence="3 4">
    <name type="scientific">Roseateles subflavus</name>
    <dbReference type="NCBI Taxonomy" id="3053353"/>
    <lineage>
        <taxon>Bacteria</taxon>
        <taxon>Pseudomonadati</taxon>
        <taxon>Pseudomonadota</taxon>
        <taxon>Betaproteobacteria</taxon>
        <taxon>Burkholderiales</taxon>
        <taxon>Sphaerotilaceae</taxon>
        <taxon>Roseateles</taxon>
    </lineage>
</organism>
<name>A0ABT7LP25_9BURK</name>
<dbReference type="RefSeq" id="WP_285984651.1">
    <property type="nucleotide sequence ID" value="NZ_JASVDS010000010.1"/>
</dbReference>
<dbReference type="InterPro" id="IPR027417">
    <property type="entry name" value="P-loop_NTPase"/>
</dbReference>
<dbReference type="Gene3D" id="3.40.50.300">
    <property type="entry name" value="P-loop containing nucleotide triphosphate hydrolases"/>
    <property type="match status" value="1"/>
</dbReference>
<protein>
    <submittedName>
        <fullName evidence="3">AAA family ATPase</fullName>
    </submittedName>
</protein>
<sequence length="869" mass="94294">MALLQDILRWATDELLPWQSDAVRRLIQRGTLDEPDLADLAKMLRAHNGLAVVAAPAPIRLAEEHLPAPEPKQAEPLVLTALENLKHVNRLAPKQKLDFVARGLTVIHGDNGAGKSGYSRVIKAACRARVKEDPVLPDARQHELLHETPSATFIVYQNNTAYPVAWAADKPAPAELASVAILDTKCARAYTDQEGELTFAPWGLDIVENLARNVFPKLTEGVQIELDACNASDAGFADLKLGDTAVAKFLAKLTHLTTDAEAEAAAAFSPEDAERLAFLTEALAEKSPAERAKSLRDQAARLRTLVAALETAGLSVGDAEVQRLQSLDGALIVALQAEQAAAARMRGDGQMLAGTGEAAWESLYSAAAAFVAQHEHSVEAGAPCPLCQSPLDEGAAARLGRFAAYVADSASAQATQQREIQQQELVRLRALTCDPNLDAVTVSAVGDADAKWAAQRSAFVEELQARRDWLVRALAETHDWSHCPAVDADVTTVPNRLIAVHEAAALAFDAIKDAGAKVKLETEAAELSSRHQLSLRREALLALLAAKRKAHALGICLAQLRTKPISDKAGQLASGAITKQLGEALNDEFERLGVAHLQAKLKARNDKGKPKVKLVLGLPSFDKPEQILSEGEQRVIAIASFFAELKASGHRGPAVFDDPVSSLDHQRRQSVALRLVEEAAHRQVIVFTHDTIFLAELMVALEQAPAVSSLFWHLTYSQAQAGYVNEGLPWQHLKTTDRIDAMEKWSRQFEANEQTLTNDKLDETVRQIYGKLREVIERGVEEVVFAGVLSRYNDYVRVPNIIDTVGLQAAECEPLQRLYKKAGDILQGHDKSGARGLPRPSAANVKADIAELRAALQSIRDRRKAAKAT</sequence>